<accession>A0A9P3EQY6</accession>
<dbReference type="RefSeq" id="XP_043155463.1">
    <property type="nucleotide sequence ID" value="XM_043299528.1"/>
</dbReference>
<organism evidence="4 5">
    <name type="scientific">Aspergillus pseudoviridinutans</name>
    <dbReference type="NCBI Taxonomy" id="1517512"/>
    <lineage>
        <taxon>Eukaryota</taxon>
        <taxon>Fungi</taxon>
        <taxon>Dikarya</taxon>
        <taxon>Ascomycota</taxon>
        <taxon>Pezizomycotina</taxon>
        <taxon>Eurotiomycetes</taxon>
        <taxon>Eurotiomycetidae</taxon>
        <taxon>Eurotiales</taxon>
        <taxon>Aspergillaceae</taxon>
        <taxon>Aspergillus</taxon>
        <taxon>Aspergillus subgen. Fumigati</taxon>
    </lineage>
</organism>
<evidence type="ECO:0000256" key="1">
    <source>
        <dbReference type="ARBA" id="ARBA00008645"/>
    </source>
</evidence>
<sequence length="293" mass="32726">MSFARIQMRVAPSIRAFSTSRVLGSELSYQVFGPEKEQASRNPIIFLHGLFGSKQNNRSISKVLARDLKRRVFTLDLRNHGHSFHHKEHNYSVMAEDVEKFIHQHDLAKCVLIGHSMGAKTAMTVALQSSDLVSALIPVDNAPVNAALKSDFGKYVRGMQEVEAQGVTKQSDADKILKEYEDALPIRQFLLTNLVRAEDSQKMKFRIPLSVLGPAIPAMADFPFREPGSVTYDGPTLFVRGTKSKYVSDDTVPAIKKFFPNAEVADVEAGHWLISENPEAFRQAVVKFLQDLP</sequence>
<dbReference type="InterPro" id="IPR000073">
    <property type="entry name" value="AB_hydrolase_1"/>
</dbReference>
<comment type="similarity">
    <text evidence="1">Belongs to the AB hydrolase superfamily.</text>
</comment>
<gene>
    <name evidence="4" type="ORF">Asppvi_003567</name>
</gene>
<reference evidence="4 5" key="1">
    <citation type="submission" date="2018-10" db="EMBL/GenBank/DDBJ databases">
        <title>Pan-genome distribution and transcriptional activeness of fungal secondary metabolism genes in Aspergillus section Fumigati.</title>
        <authorList>
            <person name="Takahashi H."/>
            <person name="Umemura M."/>
            <person name="Ninomiya A."/>
            <person name="Kusuya Y."/>
            <person name="Urayama S."/>
            <person name="Shimizu M."/>
            <person name="Watanabe A."/>
            <person name="Kamei K."/>
            <person name="Yaguchi T."/>
            <person name="Hagiwara D."/>
        </authorList>
    </citation>
    <scope>NUCLEOTIDE SEQUENCE [LARGE SCALE GENOMIC DNA]</scope>
    <source>
        <strain evidence="4 5">IFM 55266</strain>
    </source>
</reference>
<keyword evidence="2" id="KW-0378">Hydrolase</keyword>
<dbReference type="GO" id="GO:0052689">
    <property type="term" value="F:carboxylic ester hydrolase activity"/>
    <property type="evidence" value="ECO:0007669"/>
    <property type="project" value="TreeGrafter"/>
</dbReference>
<dbReference type="PANTHER" id="PTHR46118:SF4">
    <property type="entry name" value="PROTEIN ABHD11"/>
    <property type="match status" value="1"/>
</dbReference>
<proteinExistence type="inferred from homology"/>
<evidence type="ECO:0000256" key="2">
    <source>
        <dbReference type="ARBA" id="ARBA00022801"/>
    </source>
</evidence>
<dbReference type="GeneID" id="67002179"/>
<dbReference type="Pfam" id="PF00561">
    <property type="entry name" value="Abhydrolase_1"/>
    <property type="match status" value="1"/>
</dbReference>
<evidence type="ECO:0000313" key="4">
    <source>
        <dbReference type="EMBL" id="GIJ84716.1"/>
    </source>
</evidence>
<dbReference type="GO" id="GO:0005739">
    <property type="term" value="C:mitochondrion"/>
    <property type="evidence" value="ECO:0007669"/>
    <property type="project" value="TreeGrafter"/>
</dbReference>
<name>A0A9P3EQY6_9EURO</name>
<comment type="caution">
    <text evidence="4">The sequence shown here is derived from an EMBL/GenBank/DDBJ whole genome shotgun (WGS) entry which is preliminary data.</text>
</comment>
<evidence type="ECO:0000313" key="5">
    <source>
        <dbReference type="Proteomes" id="UP001043456"/>
    </source>
</evidence>
<dbReference type="FunFam" id="3.40.50.1820:FF:000039">
    <property type="entry name" value="Esterase ybfF"/>
    <property type="match status" value="1"/>
</dbReference>
<evidence type="ECO:0000259" key="3">
    <source>
        <dbReference type="Pfam" id="PF00561"/>
    </source>
</evidence>
<protein>
    <recommendedName>
        <fullName evidence="3">AB hydrolase-1 domain-containing protein</fullName>
    </recommendedName>
</protein>
<dbReference type="AlphaFoldDB" id="A0A9P3EQY6"/>
<dbReference type="Proteomes" id="UP001043456">
    <property type="component" value="Unassembled WGS sequence"/>
</dbReference>
<feature type="domain" description="AB hydrolase-1" evidence="3">
    <location>
        <begin position="42"/>
        <end position="278"/>
    </location>
</feature>
<dbReference type="EMBL" id="BHVY01000002">
    <property type="protein sequence ID" value="GIJ84716.1"/>
    <property type="molecule type" value="Genomic_DNA"/>
</dbReference>
<dbReference type="OrthoDB" id="8119704at2759"/>
<dbReference type="Gene3D" id="3.40.50.1820">
    <property type="entry name" value="alpha/beta hydrolase"/>
    <property type="match status" value="1"/>
</dbReference>
<dbReference type="InterPro" id="IPR029058">
    <property type="entry name" value="AB_hydrolase_fold"/>
</dbReference>
<dbReference type="PANTHER" id="PTHR46118">
    <property type="entry name" value="PROTEIN ABHD11"/>
    <property type="match status" value="1"/>
</dbReference>
<keyword evidence="5" id="KW-1185">Reference proteome</keyword>
<dbReference type="SUPFAM" id="SSF53474">
    <property type="entry name" value="alpha/beta-Hydrolases"/>
    <property type="match status" value="1"/>
</dbReference>